<proteinExistence type="predicted"/>
<reference evidence="1" key="1">
    <citation type="submission" date="2018-04" db="EMBL/GenBank/DDBJ databases">
        <title>Large scale genomics of bovine and human commensal E. coli to reveal the emerging process of EHEC.</title>
        <authorList>
            <person name="Arimizu Y."/>
            <person name="Ogura Y."/>
        </authorList>
    </citation>
    <scope>NUCLEOTIDE SEQUENCE</scope>
    <source>
        <strain evidence="1">JML131</strain>
    </source>
</reference>
<accession>A0A4C7ASG5</accession>
<dbReference type="AlphaFoldDB" id="A0A4C7ASG5"/>
<organism evidence="1">
    <name type="scientific">Escherichia coli</name>
    <dbReference type="NCBI Taxonomy" id="562"/>
    <lineage>
        <taxon>Bacteria</taxon>
        <taxon>Pseudomonadati</taxon>
        <taxon>Pseudomonadota</taxon>
        <taxon>Gammaproteobacteria</taxon>
        <taxon>Enterobacterales</taxon>
        <taxon>Enterobacteriaceae</taxon>
        <taxon>Escherichia</taxon>
    </lineage>
</organism>
<protein>
    <submittedName>
        <fullName evidence="1">Uncharacterized protein</fullName>
    </submittedName>
</protein>
<comment type="caution">
    <text evidence="1">The sequence shown here is derived from an EMBL/GenBank/DDBJ whole genome shotgun (WGS) entry which is preliminary data.</text>
</comment>
<gene>
    <name evidence="1" type="ORF">HmCmsJML131_02714</name>
</gene>
<sequence>MQTILEFVLFHKKTKELVQHLIQQLDCVGDSI</sequence>
<evidence type="ECO:0000313" key="1">
    <source>
        <dbReference type="EMBL" id="GDA62831.1"/>
    </source>
</evidence>
<dbReference type="EMBL" id="BFQM01000046">
    <property type="protein sequence ID" value="GDA62831.1"/>
    <property type="molecule type" value="Genomic_DNA"/>
</dbReference>
<name>A0A4C7ASG5_ECOLX</name>